<proteinExistence type="predicted"/>
<keyword evidence="2" id="KW-1185">Reference proteome</keyword>
<accession>A0A6M2ZHL1</accession>
<name>A0A6M2ZHL1_9CAUD</name>
<sequence>MNRTAELAELIDTLSDPDDYMTAILEVFTESEYIPEPGNYYTFVYLAKTPNIIYDQHPLIACTSIQSWGFTGLNFHLNMPRRYTWQEVIGKVHRVYNEEINYMKSVPYQKTILNS</sequence>
<evidence type="ECO:0000313" key="2">
    <source>
        <dbReference type="Proteomes" id="UP000515683"/>
    </source>
</evidence>
<protein>
    <submittedName>
        <fullName evidence="1">Terminal DNA protecting protein</fullName>
    </submittedName>
</protein>
<reference evidence="1" key="1">
    <citation type="submission" date="2019-04" db="EMBL/GenBank/DDBJ databases">
        <title>Genomic and proteomic characterization of cyanophage S-SCSM1 provides new insights into understanding the viral gene diversity and phage-host interactions.</title>
        <authorList>
            <person name="Wang Q."/>
            <person name="Xu Y."/>
            <person name="Jiao N."/>
            <person name="Zhang R."/>
        </authorList>
    </citation>
    <scope>NUCLEOTIDE SEQUENCE [LARGE SCALE GENOMIC DNA]</scope>
</reference>
<organism evidence="1 2">
    <name type="scientific">Synechococcus phage S-SCSM1</name>
    <dbReference type="NCBI Taxonomy" id="2588487"/>
    <lineage>
        <taxon>Viruses</taxon>
        <taxon>Duplodnaviria</taxon>
        <taxon>Heunggongvirae</taxon>
        <taxon>Uroviricota</taxon>
        <taxon>Caudoviricetes</taxon>
        <taxon>Pantevenvirales</taxon>
        <taxon>Kyanoviridae</taxon>
        <taxon>Zhoulongquanvirus</taxon>
        <taxon>Zhoulongquanvirus esscess</taxon>
    </lineage>
</organism>
<evidence type="ECO:0000313" key="1">
    <source>
        <dbReference type="EMBL" id="QFG06471.2"/>
    </source>
</evidence>
<dbReference type="EMBL" id="MK867354">
    <property type="protein sequence ID" value="QFG06471.2"/>
    <property type="molecule type" value="Genomic_DNA"/>
</dbReference>
<gene>
    <name evidence="1" type="ORF">SSCSM1_208</name>
</gene>
<dbReference type="Proteomes" id="UP000515683">
    <property type="component" value="Segment"/>
</dbReference>